<keyword evidence="3" id="KW-1185">Reference proteome</keyword>
<proteinExistence type="predicted"/>
<evidence type="ECO:0000313" key="3">
    <source>
        <dbReference type="Proteomes" id="UP001174909"/>
    </source>
</evidence>
<name>A0AA35S6M3_GEOBA</name>
<feature type="region of interest" description="Disordered" evidence="1">
    <location>
        <begin position="1"/>
        <end position="32"/>
    </location>
</feature>
<organism evidence="2 3">
    <name type="scientific">Geodia barretti</name>
    <name type="common">Barrett's horny sponge</name>
    <dbReference type="NCBI Taxonomy" id="519541"/>
    <lineage>
        <taxon>Eukaryota</taxon>
        <taxon>Metazoa</taxon>
        <taxon>Porifera</taxon>
        <taxon>Demospongiae</taxon>
        <taxon>Heteroscleromorpha</taxon>
        <taxon>Tetractinellida</taxon>
        <taxon>Astrophorina</taxon>
        <taxon>Geodiidae</taxon>
        <taxon>Geodia</taxon>
    </lineage>
</organism>
<sequence>MILIRTKDDNKQLWSEDEAQDSERTHGDEQGDGGILDLWLRLCCEVSWYESHPHHKERESTERYVLCFVEIFRELETKDSENSGNCNNAGLIDQ</sequence>
<dbReference type="AlphaFoldDB" id="A0AA35S6M3"/>
<dbReference type="Proteomes" id="UP001174909">
    <property type="component" value="Unassembled WGS sequence"/>
</dbReference>
<comment type="caution">
    <text evidence="2">The sequence shown here is derived from an EMBL/GenBank/DDBJ whole genome shotgun (WGS) entry which is preliminary data.</text>
</comment>
<accession>A0AA35S6M3</accession>
<reference evidence="2" key="1">
    <citation type="submission" date="2023-03" db="EMBL/GenBank/DDBJ databases">
        <authorList>
            <person name="Steffen K."/>
            <person name="Cardenas P."/>
        </authorList>
    </citation>
    <scope>NUCLEOTIDE SEQUENCE</scope>
</reference>
<gene>
    <name evidence="2" type="ORF">GBAR_LOCUS14185</name>
</gene>
<feature type="compositionally biased region" description="Basic and acidic residues" evidence="1">
    <location>
        <begin position="1"/>
        <end position="11"/>
    </location>
</feature>
<protein>
    <submittedName>
        <fullName evidence="2">Uncharacterized protein</fullName>
    </submittedName>
</protein>
<evidence type="ECO:0000256" key="1">
    <source>
        <dbReference type="SAM" id="MobiDB-lite"/>
    </source>
</evidence>
<evidence type="ECO:0000313" key="2">
    <source>
        <dbReference type="EMBL" id="CAI8024433.1"/>
    </source>
</evidence>
<dbReference type="EMBL" id="CASHTH010002075">
    <property type="protein sequence ID" value="CAI8024433.1"/>
    <property type="molecule type" value="Genomic_DNA"/>
</dbReference>